<accession>A0A654M0M7</accession>
<dbReference type="EMBL" id="CP012850">
    <property type="protein sequence ID" value="ALI36256.1"/>
    <property type="molecule type" value="Genomic_DNA"/>
</dbReference>
<dbReference type="Proteomes" id="UP000058925">
    <property type="component" value="Chromosome"/>
</dbReference>
<gene>
    <name evidence="1" type="ORF">NMY3_02055</name>
</gene>
<dbReference type="AlphaFoldDB" id="A0A654M0M7"/>
<reference evidence="2" key="1">
    <citation type="submission" date="2015-10" db="EMBL/GenBank/DDBJ databases">
        <title>Niche specialization of a soil ammonia-oxidizing archaeon, Candidatus Nitrosocosmicus oleophilus.</title>
        <authorList>
            <person name="Jung M.-Y."/>
            <person name="Rhee S.-K."/>
        </authorList>
    </citation>
    <scope>NUCLEOTIDE SEQUENCE [LARGE SCALE GENOMIC DNA]</scope>
    <source>
        <strain evidence="2">MY3</strain>
    </source>
</reference>
<organism evidence="1 2">
    <name type="scientific">Candidatus Nitrosocosmicus oleophilus</name>
    <dbReference type="NCBI Taxonomy" id="1353260"/>
    <lineage>
        <taxon>Archaea</taxon>
        <taxon>Nitrososphaerota</taxon>
        <taxon>Nitrososphaeria</taxon>
        <taxon>Nitrososphaerales</taxon>
        <taxon>Nitrososphaeraceae</taxon>
        <taxon>Candidatus Nitrosocosmicus</taxon>
    </lineage>
</organism>
<proteinExistence type="predicted"/>
<evidence type="ECO:0000313" key="2">
    <source>
        <dbReference type="Proteomes" id="UP000058925"/>
    </source>
</evidence>
<sequence length="56" mass="6114">MILSKVIVSTVIASLLLLQTMTVYATTSPPTTYMPNVTDMEAPGSLIGIYNWSHEL</sequence>
<keyword evidence="2" id="KW-1185">Reference proteome</keyword>
<name>A0A654M0M7_9ARCH</name>
<protein>
    <submittedName>
        <fullName evidence="1">Uncharacterized protein</fullName>
    </submittedName>
</protein>
<dbReference type="KEGG" id="taa:NMY3_02055"/>
<evidence type="ECO:0000313" key="1">
    <source>
        <dbReference type="EMBL" id="ALI36256.1"/>
    </source>
</evidence>